<dbReference type="NCBIfam" id="NF033580">
    <property type="entry name" value="transpos_IS5_3"/>
    <property type="match status" value="1"/>
</dbReference>
<gene>
    <name evidence="3" type="ORF">MESS2_1650029</name>
</gene>
<dbReference type="PANTHER" id="PTHR30007">
    <property type="entry name" value="PHP DOMAIN PROTEIN"/>
    <property type="match status" value="1"/>
</dbReference>
<dbReference type="Proteomes" id="UP000012062">
    <property type="component" value="Unassembled WGS sequence"/>
</dbReference>
<dbReference type="PANTHER" id="PTHR30007:SF0">
    <property type="entry name" value="TRANSPOSASE"/>
    <property type="match status" value="1"/>
</dbReference>
<evidence type="ECO:0000313" key="3">
    <source>
        <dbReference type="EMBL" id="CCV05746.1"/>
    </source>
</evidence>
<dbReference type="STRING" id="1297569.MESS2_1650029"/>
<organism evidence="3 4">
    <name type="scientific">Mesorhizobium metallidurans STM 2683</name>
    <dbReference type="NCBI Taxonomy" id="1297569"/>
    <lineage>
        <taxon>Bacteria</taxon>
        <taxon>Pseudomonadati</taxon>
        <taxon>Pseudomonadota</taxon>
        <taxon>Alphaproteobacteria</taxon>
        <taxon>Hyphomicrobiales</taxon>
        <taxon>Phyllobacteriaceae</taxon>
        <taxon>Mesorhizobium</taxon>
    </lineage>
</organism>
<dbReference type="InterPro" id="IPR025161">
    <property type="entry name" value="IS402-like_dom"/>
</dbReference>
<name>M5F1R7_9HYPH</name>
<sequence>MWTDITRAKHACKGRYSSDLTDMEWAVLEPVIPSPSQLGRPPKWSRREINGLFYVLRSGLPWRMLPRDLPPVSTLQRYFYAWRDSGVWSTINHLLLMSVRLAAGCQASPSAGVIDSQSVKTTQSGGPCGYDAGKKVKGRQRHRRFAGESRSPPRKRFQPSGSVRAVPRC</sequence>
<dbReference type="EMBL" id="CAUM01000074">
    <property type="protein sequence ID" value="CCV05746.1"/>
    <property type="molecule type" value="Genomic_DNA"/>
</dbReference>
<evidence type="ECO:0000256" key="1">
    <source>
        <dbReference type="SAM" id="MobiDB-lite"/>
    </source>
</evidence>
<evidence type="ECO:0000259" key="2">
    <source>
        <dbReference type="Pfam" id="PF13340"/>
    </source>
</evidence>
<keyword evidence="4" id="KW-1185">Reference proteome</keyword>
<comment type="caution">
    <text evidence="3">The sequence shown here is derived from an EMBL/GenBank/DDBJ whole genome shotgun (WGS) entry which is preliminary data.</text>
</comment>
<dbReference type="AlphaFoldDB" id="M5F1R7"/>
<dbReference type="eggNOG" id="COG3293">
    <property type="taxonomic scope" value="Bacteria"/>
</dbReference>
<dbReference type="Pfam" id="PF13340">
    <property type="entry name" value="DUF4096"/>
    <property type="match status" value="1"/>
</dbReference>
<accession>M5F1R7</accession>
<feature type="region of interest" description="Disordered" evidence="1">
    <location>
        <begin position="122"/>
        <end position="169"/>
    </location>
</feature>
<proteinExistence type="predicted"/>
<evidence type="ECO:0000313" key="4">
    <source>
        <dbReference type="Proteomes" id="UP000012062"/>
    </source>
</evidence>
<feature type="compositionally biased region" description="Basic residues" evidence="1">
    <location>
        <begin position="135"/>
        <end position="144"/>
    </location>
</feature>
<protein>
    <submittedName>
        <fullName evidence="3">Transposase</fullName>
    </submittedName>
</protein>
<reference evidence="3 4" key="1">
    <citation type="submission" date="2013-02" db="EMBL/GenBank/DDBJ databases">
        <authorList>
            <person name="Genoscope - CEA"/>
        </authorList>
    </citation>
    <scope>NUCLEOTIDE SEQUENCE [LARGE SCALE GENOMIC DNA]</scope>
    <source>
        <strain evidence="3 4">STM 2683</strain>
    </source>
</reference>
<feature type="domain" description="Insertion element IS402-like" evidence="2">
    <location>
        <begin position="20"/>
        <end position="91"/>
    </location>
</feature>